<dbReference type="RefSeq" id="WP_089696750.1">
    <property type="nucleotide sequence ID" value="NZ_FNWQ01000009.1"/>
</dbReference>
<dbReference type="Pfam" id="PF10626">
    <property type="entry name" value="TraO"/>
    <property type="match status" value="1"/>
</dbReference>
<reference evidence="1 2" key="1">
    <citation type="submission" date="2016-10" db="EMBL/GenBank/DDBJ databases">
        <authorList>
            <person name="de Groot N.N."/>
        </authorList>
    </citation>
    <scope>NUCLEOTIDE SEQUENCE [LARGE SCALE GENOMIC DNA]</scope>
    <source>
        <strain evidence="1 2">DSM 23031</strain>
    </source>
</reference>
<gene>
    <name evidence="1" type="ORF">SAMN05421593_4547</name>
</gene>
<dbReference type="STRING" id="680127.SAMN05421593_4547"/>
<dbReference type="Proteomes" id="UP000198561">
    <property type="component" value="Unassembled WGS sequence"/>
</dbReference>
<accession>A0A1H6IHH0</accession>
<dbReference type="InterPro" id="IPR018899">
    <property type="entry name" value="Conjug_transposon_Tra0"/>
</dbReference>
<dbReference type="EMBL" id="FNWQ01000009">
    <property type="protein sequence ID" value="SEH47977.1"/>
    <property type="molecule type" value="Genomic_DNA"/>
</dbReference>
<evidence type="ECO:0000313" key="1">
    <source>
        <dbReference type="EMBL" id="SEH47977.1"/>
    </source>
</evidence>
<sequence>MKSLLSFIIVLFCVYAVKAQRMLPKQKSIGINTGLLLKKSSGNYFVNTDFIIYSKKGNYSMYSFEYNRQIISYKTIDVPVENYSLEVGYSFNLIADRTKSFLINSTFSAKGGYENINKSETLLYDGAVLLNESSWVYGGSTKLSVEVYLSDRIALTGFYKAKIVWNTSLEKIRPDVGLGIRFNL</sequence>
<name>A0A1H6IHH0_CHRCI</name>
<proteinExistence type="predicted"/>
<dbReference type="OrthoDB" id="1078465at2"/>
<evidence type="ECO:0000313" key="2">
    <source>
        <dbReference type="Proteomes" id="UP000198561"/>
    </source>
</evidence>
<protein>
    <submittedName>
        <fullName evidence="1">Conjugative transposon protein TraO</fullName>
    </submittedName>
</protein>
<dbReference type="AlphaFoldDB" id="A0A1H6IHH0"/>
<organism evidence="1 2">
    <name type="scientific">Chryseobacterium culicis</name>
    <dbReference type="NCBI Taxonomy" id="680127"/>
    <lineage>
        <taxon>Bacteria</taxon>
        <taxon>Pseudomonadati</taxon>
        <taxon>Bacteroidota</taxon>
        <taxon>Flavobacteriia</taxon>
        <taxon>Flavobacteriales</taxon>
        <taxon>Weeksellaceae</taxon>
        <taxon>Chryseobacterium group</taxon>
        <taxon>Chryseobacterium</taxon>
    </lineage>
</organism>